<evidence type="ECO:0000313" key="4">
    <source>
        <dbReference type="Proteomes" id="UP001519654"/>
    </source>
</evidence>
<proteinExistence type="inferred from homology"/>
<dbReference type="PANTHER" id="PTHR46696:SF1">
    <property type="entry name" value="CYTOCHROME P450 YJIB-RELATED"/>
    <property type="match status" value="1"/>
</dbReference>
<dbReference type="RefSeq" id="WP_215790877.1">
    <property type="nucleotide sequence ID" value="NZ_JAHKKG010000007.1"/>
</dbReference>
<dbReference type="CDD" id="cd20625">
    <property type="entry name" value="CYP164-like"/>
    <property type="match status" value="1"/>
</dbReference>
<dbReference type="Gene3D" id="1.10.630.10">
    <property type="entry name" value="Cytochrome P450"/>
    <property type="match status" value="1"/>
</dbReference>
<keyword evidence="4" id="KW-1185">Reference proteome</keyword>
<evidence type="ECO:0000256" key="1">
    <source>
        <dbReference type="ARBA" id="ARBA00010617"/>
    </source>
</evidence>
<dbReference type="InterPro" id="IPR001128">
    <property type="entry name" value="Cyt_P450"/>
</dbReference>
<dbReference type="InterPro" id="IPR036396">
    <property type="entry name" value="Cyt_P450_sf"/>
</dbReference>
<evidence type="ECO:0000256" key="2">
    <source>
        <dbReference type="RuleBase" id="RU000461"/>
    </source>
</evidence>
<dbReference type="SUPFAM" id="SSF48264">
    <property type="entry name" value="Cytochrome P450"/>
    <property type="match status" value="1"/>
</dbReference>
<dbReference type="Proteomes" id="UP001519654">
    <property type="component" value="Unassembled WGS sequence"/>
</dbReference>
<organism evidence="3 4">
    <name type="scientific">Paractinoplanes bogorensis</name>
    <dbReference type="NCBI Taxonomy" id="1610840"/>
    <lineage>
        <taxon>Bacteria</taxon>
        <taxon>Bacillati</taxon>
        <taxon>Actinomycetota</taxon>
        <taxon>Actinomycetes</taxon>
        <taxon>Micromonosporales</taxon>
        <taxon>Micromonosporaceae</taxon>
        <taxon>Paractinoplanes</taxon>
    </lineage>
</organism>
<dbReference type="PRINTS" id="PR00385">
    <property type="entry name" value="P450"/>
</dbReference>
<comment type="similarity">
    <text evidence="1 2">Belongs to the cytochrome P450 family.</text>
</comment>
<comment type="caution">
    <text evidence="3">The sequence shown here is derived from an EMBL/GenBank/DDBJ whole genome shotgun (WGS) entry which is preliminary data.</text>
</comment>
<dbReference type="PROSITE" id="PS00086">
    <property type="entry name" value="CYTOCHROME_P450"/>
    <property type="match status" value="1"/>
</dbReference>
<keyword evidence="2" id="KW-0560">Oxidoreductase</keyword>
<dbReference type="InterPro" id="IPR002397">
    <property type="entry name" value="Cyt_P450_B"/>
</dbReference>
<keyword evidence="2" id="KW-0349">Heme</keyword>
<dbReference type="EMBL" id="JAHKKG010000007">
    <property type="protein sequence ID" value="MBU2666748.1"/>
    <property type="molecule type" value="Genomic_DNA"/>
</dbReference>
<gene>
    <name evidence="3" type="ORF">KOI35_24875</name>
</gene>
<dbReference type="InterPro" id="IPR017972">
    <property type="entry name" value="Cyt_P450_CS"/>
</dbReference>
<dbReference type="PANTHER" id="PTHR46696">
    <property type="entry name" value="P450, PUTATIVE (EUROFUNG)-RELATED"/>
    <property type="match status" value="1"/>
</dbReference>
<name>A0ABS5YTH0_9ACTN</name>
<dbReference type="Pfam" id="PF00067">
    <property type="entry name" value="p450"/>
    <property type="match status" value="2"/>
</dbReference>
<accession>A0ABS5YTH0</accession>
<protein>
    <submittedName>
        <fullName evidence="3">Cytochrome P450</fullName>
    </submittedName>
</protein>
<sequence length="395" mass="42934">MSAAQAVAVLLDPKANHEPVAAYEALHAHGPIVQVADGYYFVSGYEAVAGVLRDPSTEAYDARRLDQQWSDWRENRAVEIFADSMLRTNPPQHTRMRRLAAGVFTARRVAALRDVITAQVEEALDALPPEGDLVTHLTYPLPIGVITALLGVPAEDRGRFRRLAEALTAVLEVRWTAEDRRLAHEAALELEDYFTHLLAQRRAEPREDLVTALAAAHDADGGQLTAAELMANLTLLLVAGFETTTNLLSNGIVLMLEHGNKIDDPAAYVEEVLRFDSPVQLTERYTSKKTLVGGVEVPADAELVLLLGAANRDPARFTDPGVFDPGRTGNAPLSFGAGAHYCLGAPLARLEAQITLPALARRFPGLTPQGKPVRRPRMNLRGWSSVPVTLEGSVD</sequence>
<keyword evidence="2" id="KW-0479">Metal-binding</keyword>
<keyword evidence="2" id="KW-0503">Monooxygenase</keyword>
<keyword evidence="2" id="KW-0408">Iron</keyword>
<dbReference type="PRINTS" id="PR00359">
    <property type="entry name" value="BP450"/>
</dbReference>
<evidence type="ECO:0000313" key="3">
    <source>
        <dbReference type="EMBL" id="MBU2666748.1"/>
    </source>
</evidence>
<reference evidence="3 4" key="1">
    <citation type="submission" date="2021-06" db="EMBL/GenBank/DDBJ databases">
        <title>Actinoplanes lichenicola sp. nov., and Actinoplanes ovalisporus sp. nov., isolated from lichen in Thailand.</title>
        <authorList>
            <person name="Saeng-In P."/>
            <person name="Kanchanasin P."/>
            <person name="Yuki M."/>
            <person name="Kudo T."/>
            <person name="Ohkuma M."/>
            <person name="Phongsopitanun W."/>
            <person name="Tanasupawat S."/>
        </authorList>
    </citation>
    <scope>NUCLEOTIDE SEQUENCE [LARGE SCALE GENOMIC DNA]</scope>
    <source>
        <strain evidence="3 4">NBRC 110975</strain>
    </source>
</reference>